<dbReference type="Pfam" id="PF12704">
    <property type="entry name" value="MacB_PCD"/>
    <property type="match status" value="1"/>
</dbReference>
<dbReference type="AlphaFoldDB" id="A0A1G5Z1Z5"/>
<feature type="transmembrane region" description="Helical" evidence="6">
    <location>
        <begin position="21"/>
        <end position="42"/>
    </location>
</feature>
<dbReference type="Proteomes" id="UP000198756">
    <property type="component" value="Unassembled WGS sequence"/>
</dbReference>
<evidence type="ECO:0000256" key="5">
    <source>
        <dbReference type="ARBA" id="ARBA00023136"/>
    </source>
</evidence>
<dbReference type="PANTHER" id="PTHR30572:SF18">
    <property type="entry name" value="ABC-TYPE MACROLIDE FAMILY EXPORT SYSTEM PERMEASE COMPONENT 2"/>
    <property type="match status" value="1"/>
</dbReference>
<organism evidence="9 10">
    <name type="scientific">Algoriphagus alkaliphilus</name>
    <dbReference type="NCBI Taxonomy" id="279824"/>
    <lineage>
        <taxon>Bacteria</taxon>
        <taxon>Pseudomonadati</taxon>
        <taxon>Bacteroidota</taxon>
        <taxon>Cytophagia</taxon>
        <taxon>Cytophagales</taxon>
        <taxon>Cyclobacteriaceae</taxon>
        <taxon>Algoriphagus</taxon>
    </lineage>
</organism>
<evidence type="ECO:0000256" key="2">
    <source>
        <dbReference type="ARBA" id="ARBA00022475"/>
    </source>
</evidence>
<dbReference type="EMBL" id="FMXE01000024">
    <property type="protein sequence ID" value="SDA88540.1"/>
    <property type="molecule type" value="Genomic_DNA"/>
</dbReference>
<sequence>MWKNYLKTSFRNLLRQRGYTLINILGLTSGIAVSIFILLWILDEVSYDRFFENGDRIYSVMVNSTLPDGNISTHPVPPARLKDVLLDEIPEIEAATRYSFETPMLVRNQSTGYNETGIFADSAFFKVFNFPFSIGASENHAAELNSIVISEALADKLFPRENPVGKSLSLDQKLELTVSGVFENLPENSSHQFDFVVPFELYLKENPWMLNWQAGGSRAAVLLVENSPNPDSKIAGLIKSNCADCTGVPFLFPYENLWLHGKFENGVNVGGRIQQVYLFGGVALLILLMACINFINLATARAGTRGREVGIRKSIGAKRGELILQFITESVLLSWIALIFALLLVQLLLPFFNELTGKAVIIELGNPVLLLALFAITLLTGLLSGSYPALVLSGFNPIKVLKGDSRSMHSGNGLRRVLVVAQFAASAILVVGSIAVHKQITFISERNLGFDKENILVIDQNEGIVKNYAGIKNDLLQLPGVSSFAFGGNSIFTVPITTPDPVWPGKPERSTINFKIFRCDEGFIPTLNIPIREGRNFAGIQDTSNYIINKKAVEVMGLDPETAVGTELEMWQGKGRIVGVTEDFHNDNFRHGIEPMIFMYSENVGYHYFLKVSEEASLPSVVNQIGAIFKNHNPDYPFEYSFLDEVFEREYESEQVIGKLSLAFTCIASLISALGLFGLASFTAERRTKEMGIRKVLGASAGSLSLLLCRDFAILVVVSLGLGFPIAWYFVEQFLSGYTFHAEISWTLYFFTAVLVLGLTFISIGYHSLKAAWSNPVNSLQNEG</sequence>
<keyword evidence="5 6" id="KW-0472">Membrane</keyword>
<comment type="subcellular location">
    <subcellularLocation>
        <location evidence="1">Cell membrane</location>
        <topology evidence="1">Multi-pass membrane protein</topology>
    </subcellularLocation>
</comment>
<evidence type="ECO:0000313" key="9">
    <source>
        <dbReference type="EMBL" id="SDA88540.1"/>
    </source>
</evidence>
<evidence type="ECO:0000256" key="6">
    <source>
        <dbReference type="SAM" id="Phobius"/>
    </source>
</evidence>
<proteinExistence type="predicted"/>
<keyword evidence="3 6" id="KW-0812">Transmembrane</keyword>
<evidence type="ECO:0000256" key="4">
    <source>
        <dbReference type="ARBA" id="ARBA00022989"/>
    </source>
</evidence>
<reference evidence="10" key="1">
    <citation type="submission" date="2016-10" db="EMBL/GenBank/DDBJ databases">
        <authorList>
            <person name="Varghese N."/>
            <person name="Submissions S."/>
        </authorList>
    </citation>
    <scope>NUCLEOTIDE SEQUENCE [LARGE SCALE GENOMIC DNA]</scope>
    <source>
        <strain evidence="10">DSM 22703</strain>
    </source>
</reference>
<keyword evidence="4 6" id="KW-1133">Transmembrane helix</keyword>
<feature type="domain" description="ABC3 transporter permease C-terminal" evidence="7">
    <location>
        <begin position="282"/>
        <end position="397"/>
    </location>
</feature>
<dbReference type="Pfam" id="PF02687">
    <property type="entry name" value="FtsX"/>
    <property type="match status" value="2"/>
</dbReference>
<dbReference type="STRING" id="279824.SAMN03080617_03082"/>
<feature type="transmembrane region" description="Helical" evidence="6">
    <location>
        <begin position="746"/>
        <end position="766"/>
    </location>
</feature>
<accession>A0A1G5Z1Z5</accession>
<feature type="transmembrane region" description="Helical" evidence="6">
    <location>
        <begin position="322"/>
        <end position="349"/>
    </location>
</feature>
<feature type="transmembrane region" description="Helical" evidence="6">
    <location>
        <begin position="369"/>
        <end position="395"/>
    </location>
</feature>
<feature type="transmembrane region" description="Helical" evidence="6">
    <location>
        <begin position="662"/>
        <end position="684"/>
    </location>
</feature>
<feature type="domain" description="ABC3 transporter permease C-terminal" evidence="7">
    <location>
        <begin position="663"/>
        <end position="776"/>
    </location>
</feature>
<feature type="transmembrane region" description="Helical" evidence="6">
    <location>
        <begin position="416"/>
        <end position="436"/>
    </location>
</feature>
<name>A0A1G5Z1Z5_9BACT</name>
<dbReference type="OrthoDB" id="5933722at2"/>
<keyword evidence="10" id="KW-1185">Reference proteome</keyword>
<evidence type="ECO:0000256" key="1">
    <source>
        <dbReference type="ARBA" id="ARBA00004651"/>
    </source>
</evidence>
<evidence type="ECO:0000259" key="7">
    <source>
        <dbReference type="Pfam" id="PF02687"/>
    </source>
</evidence>
<dbReference type="RefSeq" id="WP_092731567.1">
    <property type="nucleotide sequence ID" value="NZ_FMXE01000024.1"/>
</dbReference>
<evidence type="ECO:0000313" key="10">
    <source>
        <dbReference type="Proteomes" id="UP000198756"/>
    </source>
</evidence>
<feature type="transmembrane region" description="Helical" evidence="6">
    <location>
        <begin position="276"/>
        <end position="298"/>
    </location>
</feature>
<feature type="transmembrane region" description="Helical" evidence="6">
    <location>
        <begin position="712"/>
        <end position="731"/>
    </location>
</feature>
<dbReference type="GO" id="GO:0022857">
    <property type="term" value="F:transmembrane transporter activity"/>
    <property type="evidence" value="ECO:0007669"/>
    <property type="project" value="TreeGrafter"/>
</dbReference>
<dbReference type="GO" id="GO:0005886">
    <property type="term" value="C:plasma membrane"/>
    <property type="evidence" value="ECO:0007669"/>
    <property type="project" value="UniProtKB-SubCell"/>
</dbReference>
<feature type="domain" description="MacB-like periplasmic core" evidence="8">
    <location>
        <begin position="20"/>
        <end position="202"/>
    </location>
</feature>
<protein>
    <submittedName>
        <fullName evidence="9">ABC-type transport system, involved in lipoprotein release, permease component</fullName>
    </submittedName>
</protein>
<dbReference type="InterPro" id="IPR025857">
    <property type="entry name" value="MacB_PCD"/>
</dbReference>
<evidence type="ECO:0000259" key="8">
    <source>
        <dbReference type="Pfam" id="PF12704"/>
    </source>
</evidence>
<keyword evidence="2" id="KW-1003">Cell membrane</keyword>
<dbReference type="PANTHER" id="PTHR30572">
    <property type="entry name" value="MEMBRANE COMPONENT OF TRANSPORTER-RELATED"/>
    <property type="match status" value="1"/>
</dbReference>
<evidence type="ECO:0000256" key="3">
    <source>
        <dbReference type="ARBA" id="ARBA00022692"/>
    </source>
</evidence>
<dbReference type="InterPro" id="IPR003838">
    <property type="entry name" value="ABC3_permease_C"/>
</dbReference>
<keyword evidence="9" id="KW-0449">Lipoprotein</keyword>
<dbReference type="InterPro" id="IPR050250">
    <property type="entry name" value="Macrolide_Exporter_MacB"/>
</dbReference>
<gene>
    <name evidence="9" type="ORF">SAMN03080617_03082</name>
</gene>